<evidence type="ECO:0000256" key="6">
    <source>
        <dbReference type="ARBA" id="ARBA00022670"/>
    </source>
</evidence>
<organism evidence="11 12">
    <name type="scientific">Physocladia obscura</name>
    <dbReference type="NCBI Taxonomy" id="109957"/>
    <lineage>
        <taxon>Eukaryota</taxon>
        <taxon>Fungi</taxon>
        <taxon>Fungi incertae sedis</taxon>
        <taxon>Chytridiomycota</taxon>
        <taxon>Chytridiomycota incertae sedis</taxon>
        <taxon>Chytridiomycetes</taxon>
        <taxon>Chytridiales</taxon>
        <taxon>Chytriomycetaceae</taxon>
        <taxon>Physocladia</taxon>
    </lineage>
</organism>
<accession>A0AAD5STW8</accession>
<feature type="domain" description="AB hydrolase-1" evidence="10">
    <location>
        <begin position="69"/>
        <end position="338"/>
    </location>
</feature>
<dbReference type="EMBL" id="JADGJH010002331">
    <property type="protein sequence ID" value="KAJ3099709.1"/>
    <property type="molecule type" value="Genomic_DNA"/>
</dbReference>
<dbReference type="GO" id="GO:0006508">
    <property type="term" value="P:proteolysis"/>
    <property type="evidence" value="ECO:0007669"/>
    <property type="project" value="UniProtKB-KW"/>
</dbReference>
<dbReference type="PRINTS" id="PR00793">
    <property type="entry name" value="PROAMNOPTASE"/>
</dbReference>
<dbReference type="PRINTS" id="PR00111">
    <property type="entry name" value="ABHYDROLASE"/>
</dbReference>
<evidence type="ECO:0000256" key="5">
    <source>
        <dbReference type="ARBA" id="ARBA00022490"/>
    </source>
</evidence>
<protein>
    <recommendedName>
        <fullName evidence="8">Proline iminopeptidase</fullName>
        <ecNumber evidence="8">3.4.11.5</ecNumber>
    </recommendedName>
</protein>
<name>A0AAD5STW8_9FUNG</name>
<evidence type="ECO:0000313" key="11">
    <source>
        <dbReference type="EMBL" id="KAJ3099709.1"/>
    </source>
</evidence>
<keyword evidence="7 8" id="KW-0378">Hydrolase</keyword>
<comment type="similarity">
    <text evidence="3 8">Belongs to the peptidase S33 family.</text>
</comment>
<evidence type="ECO:0000256" key="3">
    <source>
        <dbReference type="ARBA" id="ARBA00010088"/>
    </source>
</evidence>
<keyword evidence="12" id="KW-1185">Reference proteome</keyword>
<feature type="transmembrane region" description="Helical" evidence="9">
    <location>
        <begin position="501"/>
        <end position="518"/>
    </location>
</feature>
<dbReference type="GO" id="GO:0004177">
    <property type="term" value="F:aminopeptidase activity"/>
    <property type="evidence" value="ECO:0007669"/>
    <property type="project" value="UniProtKB-KW"/>
</dbReference>
<comment type="caution">
    <text evidence="11">The sequence shown here is derived from an EMBL/GenBank/DDBJ whole genome shotgun (WGS) entry which is preliminary data.</text>
</comment>
<keyword evidence="4 8" id="KW-0031">Aminopeptidase</keyword>
<keyword evidence="6 8" id="KW-0645">Protease</keyword>
<dbReference type="InterPro" id="IPR002410">
    <property type="entry name" value="Peptidase_S33"/>
</dbReference>
<dbReference type="Proteomes" id="UP001211907">
    <property type="component" value="Unassembled WGS sequence"/>
</dbReference>
<keyword evidence="5" id="KW-0963">Cytoplasm</keyword>
<dbReference type="GO" id="GO:0005737">
    <property type="term" value="C:cytoplasm"/>
    <property type="evidence" value="ECO:0007669"/>
    <property type="project" value="UniProtKB-SubCell"/>
</dbReference>
<comment type="subcellular location">
    <subcellularLocation>
        <location evidence="2">Cytoplasm</location>
    </subcellularLocation>
</comment>
<dbReference type="InterPro" id="IPR029058">
    <property type="entry name" value="AB_hydrolase_fold"/>
</dbReference>
<dbReference type="InterPro" id="IPR000073">
    <property type="entry name" value="AB_hydrolase_1"/>
</dbReference>
<evidence type="ECO:0000256" key="1">
    <source>
        <dbReference type="ARBA" id="ARBA00001585"/>
    </source>
</evidence>
<dbReference type="Pfam" id="PF00561">
    <property type="entry name" value="Abhydrolase_1"/>
    <property type="match status" value="1"/>
</dbReference>
<comment type="catalytic activity">
    <reaction evidence="1 8">
        <text>Release of N-terminal proline from a peptide.</text>
        <dbReference type="EC" id="3.4.11.5"/>
    </reaction>
</comment>
<dbReference type="PANTHER" id="PTHR43722">
    <property type="entry name" value="PROLINE IMINOPEPTIDASE"/>
    <property type="match status" value="1"/>
</dbReference>
<gene>
    <name evidence="11" type="ORF">HK100_004846</name>
</gene>
<evidence type="ECO:0000256" key="8">
    <source>
        <dbReference type="RuleBase" id="RU003421"/>
    </source>
</evidence>
<dbReference type="PANTHER" id="PTHR43722:SF1">
    <property type="entry name" value="PROLINE IMINOPEPTIDASE"/>
    <property type="match status" value="1"/>
</dbReference>
<feature type="transmembrane region" description="Helical" evidence="9">
    <location>
        <begin position="530"/>
        <end position="552"/>
    </location>
</feature>
<sequence>NLLIWSGCAKVMRKTTIRRIVENSMTTLHSHYGPSPLYPPIDAYETGFLKVSELHTLYYEQSGNPNGKPVIFSKGGPGGGISPSDRQYFDPSVYRLVAFDQRGSGKSMPPAELTENNTWALVSDIEMLREKLNIDKWVVFGGSWGSTLSLSYAITHPSRVKALILRGIFILRESELKWFYQDGASHIFPDAFDLYKAPIPENERHDYISAYYKRLISPDPAVRREAGKAWSTWEMATSKLFVDAEMIKHAQDDTWADQFARIECHFFINKGFFEKDGWILENVDKIQHIPTVIVQVYNETPCLGRYDVVCPATTAWELHKKLPDAEFHFVADSGHSAKEPGTTKLLSSIILGDAAKMSVSMSNVSDEVDMPDKMEAHRLRREEKDNIHNKVLLEGAKMGLATTTLALAASFAGQKYSPAYRRLTLPIKISLLIAASTAGFFTQTDRAMMHADRNFAKQFSLTTSEEVDAVLKGSPTSPIDAEKKWDLRKVKEVAFANRYEILGYGYVGVVGSTLAYNFTRRDIFMTQKFVNARLVGQFAAIAGIVMIGAMAASSPTEEKKDAYYERIVNGDSQTAISKKHETKH</sequence>
<dbReference type="AlphaFoldDB" id="A0AAD5STW8"/>
<evidence type="ECO:0000256" key="4">
    <source>
        <dbReference type="ARBA" id="ARBA00022438"/>
    </source>
</evidence>
<dbReference type="InterPro" id="IPR005944">
    <property type="entry name" value="Pro_iminopeptidase"/>
</dbReference>
<dbReference type="Gene3D" id="3.40.50.1820">
    <property type="entry name" value="alpha/beta hydrolase"/>
    <property type="match status" value="1"/>
</dbReference>
<dbReference type="EC" id="3.4.11.5" evidence="8"/>
<evidence type="ECO:0000259" key="10">
    <source>
        <dbReference type="Pfam" id="PF00561"/>
    </source>
</evidence>
<feature type="non-terminal residue" evidence="11">
    <location>
        <position position="1"/>
    </location>
</feature>
<keyword evidence="9" id="KW-1133">Transmembrane helix</keyword>
<evidence type="ECO:0000256" key="2">
    <source>
        <dbReference type="ARBA" id="ARBA00004496"/>
    </source>
</evidence>
<reference evidence="11" key="1">
    <citation type="submission" date="2020-05" db="EMBL/GenBank/DDBJ databases">
        <title>Phylogenomic resolution of chytrid fungi.</title>
        <authorList>
            <person name="Stajich J.E."/>
            <person name="Amses K."/>
            <person name="Simmons R."/>
            <person name="Seto K."/>
            <person name="Myers J."/>
            <person name="Bonds A."/>
            <person name="Quandt C.A."/>
            <person name="Barry K."/>
            <person name="Liu P."/>
            <person name="Grigoriev I."/>
            <person name="Longcore J.E."/>
            <person name="James T.Y."/>
        </authorList>
    </citation>
    <scope>NUCLEOTIDE SEQUENCE</scope>
    <source>
        <strain evidence="11">JEL0513</strain>
    </source>
</reference>
<evidence type="ECO:0000256" key="7">
    <source>
        <dbReference type="ARBA" id="ARBA00022801"/>
    </source>
</evidence>
<evidence type="ECO:0000256" key="9">
    <source>
        <dbReference type="SAM" id="Phobius"/>
    </source>
</evidence>
<dbReference type="NCBIfam" id="TIGR01249">
    <property type="entry name" value="pro_imino_pep_1"/>
    <property type="match status" value="1"/>
</dbReference>
<keyword evidence="9" id="KW-0472">Membrane</keyword>
<dbReference type="SUPFAM" id="SSF53474">
    <property type="entry name" value="alpha/beta-Hydrolases"/>
    <property type="match status" value="1"/>
</dbReference>
<proteinExistence type="inferred from homology"/>
<evidence type="ECO:0000313" key="12">
    <source>
        <dbReference type="Proteomes" id="UP001211907"/>
    </source>
</evidence>
<keyword evidence="9" id="KW-0812">Transmembrane</keyword>